<dbReference type="InterPro" id="IPR002048">
    <property type="entry name" value="EF_hand_dom"/>
</dbReference>
<feature type="region of interest" description="Disordered" evidence="4">
    <location>
        <begin position="1"/>
        <end position="39"/>
    </location>
</feature>
<evidence type="ECO:0000256" key="3">
    <source>
        <dbReference type="ARBA" id="ARBA00022837"/>
    </source>
</evidence>
<dbReference type="PROSITE" id="PS00018">
    <property type="entry name" value="EF_HAND_1"/>
    <property type="match status" value="2"/>
</dbReference>
<dbReference type="InterPro" id="IPR018247">
    <property type="entry name" value="EF_Hand_1_Ca_BS"/>
</dbReference>
<dbReference type="SMART" id="SM00054">
    <property type="entry name" value="EFh"/>
    <property type="match status" value="3"/>
</dbReference>
<accession>A0AAW2HRY4</accession>
<dbReference type="InterPro" id="IPR011992">
    <property type="entry name" value="EF-hand-dom_pair"/>
</dbReference>
<protein>
    <recommendedName>
        <fullName evidence="5">EF-hand domain-containing protein</fullName>
    </recommendedName>
</protein>
<name>A0AAW2HRY4_9NEOP</name>
<dbReference type="GO" id="GO:0005509">
    <property type="term" value="F:calcium ion binding"/>
    <property type="evidence" value="ECO:0007669"/>
    <property type="project" value="InterPro"/>
</dbReference>
<keyword evidence="2" id="KW-0677">Repeat</keyword>
<evidence type="ECO:0000256" key="4">
    <source>
        <dbReference type="SAM" id="MobiDB-lite"/>
    </source>
</evidence>
<evidence type="ECO:0000256" key="1">
    <source>
        <dbReference type="ARBA" id="ARBA00022723"/>
    </source>
</evidence>
<comment type="caution">
    <text evidence="6">The sequence shown here is derived from an EMBL/GenBank/DDBJ whole genome shotgun (WGS) entry which is preliminary data.</text>
</comment>
<organism evidence="6">
    <name type="scientific">Menopon gallinae</name>
    <name type="common">poultry shaft louse</name>
    <dbReference type="NCBI Taxonomy" id="328185"/>
    <lineage>
        <taxon>Eukaryota</taxon>
        <taxon>Metazoa</taxon>
        <taxon>Ecdysozoa</taxon>
        <taxon>Arthropoda</taxon>
        <taxon>Hexapoda</taxon>
        <taxon>Insecta</taxon>
        <taxon>Pterygota</taxon>
        <taxon>Neoptera</taxon>
        <taxon>Paraneoptera</taxon>
        <taxon>Psocodea</taxon>
        <taxon>Troctomorpha</taxon>
        <taxon>Phthiraptera</taxon>
        <taxon>Amblycera</taxon>
        <taxon>Menoponidae</taxon>
        <taxon>Menopon</taxon>
    </lineage>
</organism>
<dbReference type="PANTHER" id="PTHR23055">
    <property type="entry name" value="CALCIUM BINDING PROTEINS"/>
    <property type="match status" value="1"/>
</dbReference>
<proteinExistence type="predicted"/>
<feature type="compositionally biased region" description="Acidic residues" evidence="4">
    <location>
        <begin position="1"/>
        <end position="11"/>
    </location>
</feature>
<dbReference type="SUPFAM" id="SSF47473">
    <property type="entry name" value="EF-hand"/>
    <property type="match status" value="1"/>
</dbReference>
<evidence type="ECO:0000259" key="5">
    <source>
        <dbReference type="PROSITE" id="PS50222"/>
    </source>
</evidence>
<dbReference type="Gene3D" id="1.10.238.10">
    <property type="entry name" value="EF-hand"/>
    <property type="match status" value="1"/>
</dbReference>
<dbReference type="Pfam" id="PF13499">
    <property type="entry name" value="EF-hand_7"/>
    <property type="match status" value="1"/>
</dbReference>
<sequence length="253" mass="28866">MGYDGDGEDDDSRSTWSQEVSQAELGLCPPTNRRKPSIASKVSQTIRDVRRTLKEQKDFMFDFDKYEDEKPPEVRYIPERLDTLCMQTGMDRSQMRSLYRAFKKDCPSGAITEIKFRNIYCQLFPIGADGNAYAHYIFKSLDKDEVGRLTFGDFVRGLASIANGSVHDKLTWIFRLYDIDHDGEISREELSAVIGAIHDLMGPSDALSEKHTDLAFKKFDLNSDGVITIDEFMTSCFNDEVMCSSFSVFDGFW</sequence>
<dbReference type="CDD" id="cd00051">
    <property type="entry name" value="EFh"/>
    <property type="match status" value="2"/>
</dbReference>
<dbReference type="EMBL" id="JARGDH010000003">
    <property type="protein sequence ID" value="KAL0272230.1"/>
    <property type="molecule type" value="Genomic_DNA"/>
</dbReference>
<dbReference type="PRINTS" id="PR00450">
    <property type="entry name" value="RECOVERIN"/>
</dbReference>
<feature type="domain" description="EF-hand" evidence="5">
    <location>
        <begin position="165"/>
        <end position="200"/>
    </location>
</feature>
<feature type="domain" description="EF-hand" evidence="5">
    <location>
        <begin position="129"/>
        <end position="164"/>
    </location>
</feature>
<dbReference type="PROSITE" id="PS50222">
    <property type="entry name" value="EF_HAND_2"/>
    <property type="match status" value="3"/>
</dbReference>
<keyword evidence="3" id="KW-0106">Calcium</keyword>
<reference evidence="6" key="1">
    <citation type="journal article" date="2024" name="Gigascience">
        <title>Chromosome-level genome of the poultry shaft louse Menopon gallinae provides insight into the host-switching and adaptive evolution of parasitic lice.</title>
        <authorList>
            <person name="Xu Y."/>
            <person name="Ma L."/>
            <person name="Liu S."/>
            <person name="Liang Y."/>
            <person name="Liu Q."/>
            <person name="He Z."/>
            <person name="Tian L."/>
            <person name="Duan Y."/>
            <person name="Cai W."/>
            <person name="Li H."/>
            <person name="Song F."/>
        </authorList>
    </citation>
    <scope>NUCLEOTIDE SEQUENCE</scope>
    <source>
        <strain evidence="6">Cailab_2023a</strain>
    </source>
</reference>
<keyword evidence="1" id="KW-0479">Metal-binding</keyword>
<gene>
    <name evidence="6" type="ORF">PYX00_005290</name>
</gene>
<evidence type="ECO:0000256" key="2">
    <source>
        <dbReference type="ARBA" id="ARBA00022737"/>
    </source>
</evidence>
<feature type="domain" description="EF-hand" evidence="5">
    <location>
        <begin position="207"/>
        <end position="242"/>
    </location>
</feature>
<dbReference type="InterPro" id="IPR028846">
    <property type="entry name" value="Recoverin"/>
</dbReference>
<dbReference type="AlphaFoldDB" id="A0AAW2HRY4"/>
<evidence type="ECO:0000313" key="6">
    <source>
        <dbReference type="EMBL" id="KAL0272230.1"/>
    </source>
</evidence>
<dbReference type="PANTHER" id="PTHR23055:SF167">
    <property type="entry name" value="EF-HAND DOMAIN-CONTAINING PROTEIN"/>
    <property type="match status" value="1"/>
</dbReference>